<sequence length="100" mass="11569">MMKRYEVTVREQQLLTLEELGRVVDLHPQMLQHFMVFGLIDPEIDRPCPLFAEGVIVRIRKIQRLRGDLGLNLAGCGLVLDLLDRIDALETELRYLRGLL</sequence>
<protein>
    <recommendedName>
        <fullName evidence="3">MerR family transcriptional regulator</fullName>
    </recommendedName>
</protein>
<dbReference type="Pfam" id="PF13591">
    <property type="entry name" value="MerR_2"/>
    <property type="match status" value="1"/>
</dbReference>
<proteinExistence type="predicted"/>
<keyword evidence="2" id="KW-1185">Reference proteome</keyword>
<evidence type="ECO:0008006" key="3">
    <source>
        <dbReference type="Google" id="ProtNLM"/>
    </source>
</evidence>
<organism evidence="1 2">
    <name type="scientific">Desulfofustis limnaeus</name>
    <dbReference type="NCBI Taxonomy" id="2740163"/>
    <lineage>
        <taxon>Bacteria</taxon>
        <taxon>Pseudomonadati</taxon>
        <taxon>Thermodesulfobacteriota</taxon>
        <taxon>Desulfobulbia</taxon>
        <taxon>Desulfobulbales</taxon>
        <taxon>Desulfocapsaceae</taxon>
        <taxon>Desulfofustis</taxon>
    </lineage>
</organism>
<accession>A0ABM7WA33</accession>
<evidence type="ECO:0000313" key="2">
    <source>
        <dbReference type="Proteomes" id="UP000830055"/>
    </source>
</evidence>
<dbReference type="Gene3D" id="1.10.1660.10">
    <property type="match status" value="1"/>
</dbReference>
<dbReference type="Proteomes" id="UP000830055">
    <property type="component" value="Chromosome"/>
</dbReference>
<evidence type="ECO:0000313" key="1">
    <source>
        <dbReference type="EMBL" id="BDD87747.1"/>
    </source>
</evidence>
<dbReference type="EMBL" id="AP025516">
    <property type="protein sequence ID" value="BDD87747.1"/>
    <property type="molecule type" value="Genomic_DNA"/>
</dbReference>
<dbReference type="RefSeq" id="WP_284151161.1">
    <property type="nucleotide sequence ID" value="NZ_AP025516.1"/>
</dbReference>
<name>A0ABM7WA33_9BACT</name>
<gene>
    <name evidence="1" type="ORF">DPPLL_21120</name>
</gene>
<reference evidence="1 2" key="1">
    <citation type="submission" date="2022-01" db="EMBL/GenBank/DDBJ databases">
        <title>Desulfofustis limnae sp. nov., a novel mesophilic sulfate-reducing bacterium isolated from marsh soil.</title>
        <authorList>
            <person name="Watanabe M."/>
            <person name="Takahashi A."/>
            <person name="Kojima H."/>
            <person name="Fukui M."/>
        </authorList>
    </citation>
    <scope>NUCLEOTIDE SEQUENCE [LARGE SCALE GENOMIC DNA]</scope>
    <source>
        <strain evidence="1 2">PPLL</strain>
    </source>
</reference>